<dbReference type="InterPro" id="IPR036812">
    <property type="entry name" value="NAD(P)_OxRdtase_dom_sf"/>
</dbReference>
<keyword evidence="3" id="KW-0560">Oxidoreductase</keyword>
<keyword evidence="7" id="KW-1185">Reference proteome</keyword>
<dbReference type="PANTHER" id="PTHR43150">
    <property type="entry name" value="HYPERKINETIC, ISOFORM M"/>
    <property type="match status" value="1"/>
</dbReference>
<evidence type="ECO:0000313" key="7">
    <source>
        <dbReference type="Proteomes" id="UP000192927"/>
    </source>
</evidence>
<dbReference type="Gene3D" id="1.10.510.10">
    <property type="entry name" value="Transferase(Phosphotransferase) domain 1"/>
    <property type="match status" value="1"/>
</dbReference>
<dbReference type="InterPro" id="IPR011009">
    <property type="entry name" value="Kinase-like_dom_sf"/>
</dbReference>
<feature type="region of interest" description="Disordered" evidence="4">
    <location>
        <begin position="861"/>
        <end position="881"/>
    </location>
</feature>
<evidence type="ECO:0000313" key="6">
    <source>
        <dbReference type="EMBL" id="SLM36284.1"/>
    </source>
</evidence>
<name>A0A1W5CZI3_9LECA</name>
<evidence type="ECO:0000259" key="5">
    <source>
        <dbReference type="PROSITE" id="PS50011"/>
    </source>
</evidence>
<dbReference type="GO" id="GO:0016491">
    <property type="term" value="F:oxidoreductase activity"/>
    <property type="evidence" value="ECO:0007669"/>
    <property type="project" value="UniProtKB-KW"/>
</dbReference>
<dbReference type="EMBL" id="FWEW01001019">
    <property type="protein sequence ID" value="SLM36284.1"/>
    <property type="molecule type" value="Genomic_DNA"/>
</dbReference>
<dbReference type="Gene3D" id="3.20.20.100">
    <property type="entry name" value="NADP-dependent oxidoreductase domain"/>
    <property type="match status" value="1"/>
</dbReference>
<dbReference type="CDD" id="cd19143">
    <property type="entry name" value="AKR_AKR6C1_2"/>
    <property type="match status" value="1"/>
</dbReference>
<dbReference type="GO" id="GO:0004672">
    <property type="term" value="F:protein kinase activity"/>
    <property type="evidence" value="ECO:0007669"/>
    <property type="project" value="InterPro"/>
</dbReference>
<dbReference type="Proteomes" id="UP000192927">
    <property type="component" value="Unassembled WGS sequence"/>
</dbReference>
<keyword evidence="6" id="KW-0418">Kinase</keyword>
<proteinExistence type="inferred from homology"/>
<evidence type="ECO:0000256" key="3">
    <source>
        <dbReference type="ARBA" id="ARBA00023002"/>
    </source>
</evidence>
<sequence>MASEELPKMQYRFLGRSGLQVSAISLGGWLTYGGHVENEGAFSCMKAAYDAGINFFDCAEGYAEGQSEIVMGDAIKKFGWKRNDLVISTKINWGGAFGDNPVNNGGLSRKHLVEGLNASLKRLQLDYVDLVYAHRPDRNTPIEETVRAFNHLIDTGKAFYWGTSEWNADEIATAWRFADKLNMIGPLMEQPQYNMLGRERVEKDYVLLYEHYGTGLTIFSPLKMGILTGKYNDGIPEDSRLATSKDNFTKTMNKRFGDDDWKKGIEQVKKLKPIADKVGCDQAALALAWVLKNPHVSSAITGASKVEQVHKSVRALDVVPKLTDEIMKEIDEALGNKPPTLTRSVIDSEDTDKMAPIKRPRYGEPIGGKQSTLSTLVDIANNLDLDSPTARSKPAWILPDWQQQPEDDLHTSYNPRRRPTPIQPRRRVGPRRPQPAAPNPKPNPTSPRRAAAPIFRLSMFGSRNAPGNIAYAGDPDYGRVNDAFAAAETRGFGWQQHNKHLAAEEETEDVFDPVEQDWAAVAEERARNIEQRILGFLEGGAPAAPTALPEAEAPPLPRRFAQKIMREVERGKMRPAVGDYYLGLRRRDVRGIPGQDGEPSLVQEILASDADQRLKGRRGEGWRPTRALGTGGQGKVILWEKPIRLATKEMPMTSLWFMDYNSEGHLTRRLNEAGCPNVIKVLEWAYLEPKPSAWHDMSLTSLPEEPKFRIAYEVADHGDLHQVVKWYQEHKYVAFLYCLFPSFARLPIPIPCLAWLPTLFLFILEIKKLITTSLIFPEAFIWHIFYSIANALCYCALGWNESPERAVGWEEIVHGDLKPGNILLTDPEEGPSGLYPTAKLADFGTCIFPCAHSYNHRGPLTEMSPESLPIPPREPRPKPAN</sequence>
<reference evidence="7" key="1">
    <citation type="submission" date="2017-03" db="EMBL/GenBank/DDBJ databases">
        <authorList>
            <person name="Sharma R."/>
            <person name="Thines M."/>
        </authorList>
    </citation>
    <scope>NUCLEOTIDE SEQUENCE [LARGE SCALE GENOMIC DNA]</scope>
</reference>
<dbReference type="InterPro" id="IPR005399">
    <property type="entry name" value="K_chnl_volt-dep_bsu_KCNAB-rel"/>
</dbReference>
<dbReference type="PROSITE" id="PS50011">
    <property type="entry name" value="PROTEIN_KINASE_DOM"/>
    <property type="match status" value="1"/>
</dbReference>
<feature type="domain" description="Protein kinase" evidence="5">
    <location>
        <begin position="622"/>
        <end position="881"/>
    </location>
</feature>
<evidence type="ECO:0000256" key="1">
    <source>
        <dbReference type="ARBA" id="ARBA00006515"/>
    </source>
</evidence>
<keyword evidence="2" id="KW-0521">NADP</keyword>
<feature type="region of interest" description="Disordered" evidence="4">
    <location>
        <begin position="396"/>
        <end position="449"/>
    </location>
</feature>
<keyword evidence="6" id="KW-0808">Transferase</keyword>
<dbReference type="PANTHER" id="PTHR43150:SF6">
    <property type="entry name" value="VIC POTASSIUM ION CHANNEL, BETA SUBUNIT (EUROFUNG)"/>
    <property type="match status" value="1"/>
</dbReference>
<protein>
    <submittedName>
        <fullName evidence="6">Serine/threonine-protein kinase, active site</fullName>
    </submittedName>
</protein>
<dbReference type="SUPFAM" id="SSF56112">
    <property type="entry name" value="Protein kinase-like (PK-like)"/>
    <property type="match status" value="1"/>
</dbReference>
<dbReference type="SUPFAM" id="SSF51430">
    <property type="entry name" value="NAD(P)-linked oxidoreductase"/>
    <property type="match status" value="1"/>
</dbReference>
<feature type="compositionally biased region" description="Basic residues" evidence="4">
    <location>
        <begin position="415"/>
        <end position="430"/>
    </location>
</feature>
<comment type="similarity">
    <text evidence="1">Belongs to the shaker potassium channel beta subunit family.</text>
</comment>
<dbReference type="InterPro" id="IPR000719">
    <property type="entry name" value="Prot_kinase_dom"/>
</dbReference>
<dbReference type="GO" id="GO:0005524">
    <property type="term" value="F:ATP binding"/>
    <property type="evidence" value="ECO:0007669"/>
    <property type="project" value="InterPro"/>
</dbReference>
<accession>A0A1W5CZI3</accession>
<dbReference type="AlphaFoldDB" id="A0A1W5CZI3"/>
<evidence type="ECO:0000256" key="4">
    <source>
        <dbReference type="SAM" id="MobiDB-lite"/>
    </source>
</evidence>
<dbReference type="InterPro" id="IPR023210">
    <property type="entry name" value="NADP_OxRdtase_dom"/>
</dbReference>
<feature type="compositionally biased region" description="Pro residues" evidence="4">
    <location>
        <begin position="432"/>
        <end position="445"/>
    </location>
</feature>
<dbReference type="PRINTS" id="PR01577">
    <property type="entry name" value="KCNABCHANNEL"/>
</dbReference>
<organism evidence="6 7">
    <name type="scientific">Lasallia pustulata</name>
    <dbReference type="NCBI Taxonomy" id="136370"/>
    <lineage>
        <taxon>Eukaryota</taxon>
        <taxon>Fungi</taxon>
        <taxon>Dikarya</taxon>
        <taxon>Ascomycota</taxon>
        <taxon>Pezizomycotina</taxon>
        <taxon>Lecanoromycetes</taxon>
        <taxon>OSLEUM clade</taxon>
        <taxon>Umbilicariomycetidae</taxon>
        <taxon>Umbilicariales</taxon>
        <taxon>Umbilicariaceae</taxon>
        <taxon>Lasallia</taxon>
    </lineage>
</organism>
<dbReference type="PROSITE" id="PS00108">
    <property type="entry name" value="PROTEIN_KINASE_ST"/>
    <property type="match status" value="1"/>
</dbReference>
<dbReference type="InterPro" id="IPR008271">
    <property type="entry name" value="Ser/Thr_kinase_AS"/>
</dbReference>
<dbReference type="Pfam" id="PF00248">
    <property type="entry name" value="Aldo_ket_red"/>
    <property type="match status" value="1"/>
</dbReference>
<evidence type="ECO:0000256" key="2">
    <source>
        <dbReference type="ARBA" id="ARBA00022857"/>
    </source>
</evidence>